<dbReference type="GO" id="GO:0005506">
    <property type="term" value="F:iron ion binding"/>
    <property type="evidence" value="ECO:0007669"/>
    <property type="project" value="UniProtKB-UniRule"/>
</dbReference>
<dbReference type="InterPro" id="IPR000905">
    <property type="entry name" value="Gcp-like_dom"/>
</dbReference>
<organism evidence="8 9">
    <name type="scientific">Candidatus Ozemobacter sibiricus</name>
    <dbReference type="NCBI Taxonomy" id="2268124"/>
    <lineage>
        <taxon>Bacteria</taxon>
        <taxon>Candidatus Ozemobacteria</taxon>
        <taxon>Candidatus Ozemobacterales</taxon>
        <taxon>Candidatus Ozemobacteraceae</taxon>
        <taxon>Candidatus Ozemobacter</taxon>
    </lineage>
</organism>
<comment type="subcellular location">
    <subcellularLocation>
        <location evidence="6">Cytoplasm</location>
    </subcellularLocation>
</comment>
<feature type="binding site" evidence="6">
    <location>
        <position position="181"/>
    </location>
    <ligand>
        <name>substrate</name>
    </ligand>
</feature>
<comment type="catalytic activity">
    <reaction evidence="5 6">
        <text>L-threonylcarbamoyladenylate + adenosine(37) in tRNA = N(6)-L-threonylcarbamoyladenosine(37) in tRNA + AMP + H(+)</text>
        <dbReference type="Rhea" id="RHEA:37059"/>
        <dbReference type="Rhea" id="RHEA-COMP:10162"/>
        <dbReference type="Rhea" id="RHEA-COMP:10163"/>
        <dbReference type="ChEBI" id="CHEBI:15378"/>
        <dbReference type="ChEBI" id="CHEBI:73682"/>
        <dbReference type="ChEBI" id="CHEBI:74411"/>
        <dbReference type="ChEBI" id="CHEBI:74418"/>
        <dbReference type="ChEBI" id="CHEBI:456215"/>
        <dbReference type="EC" id="2.3.1.234"/>
    </reaction>
</comment>
<feature type="domain" description="Gcp-like" evidence="7">
    <location>
        <begin position="24"/>
        <end position="305"/>
    </location>
</feature>
<name>A0A367ZRV0_9BACT</name>
<dbReference type="InterPro" id="IPR022450">
    <property type="entry name" value="TsaD"/>
</dbReference>
<dbReference type="PANTHER" id="PTHR11735">
    <property type="entry name" value="TRNA N6-ADENOSINE THREONYLCARBAMOYLTRANSFERASE"/>
    <property type="match status" value="1"/>
</dbReference>
<dbReference type="InterPro" id="IPR017861">
    <property type="entry name" value="KAE1/TsaD"/>
</dbReference>
<evidence type="ECO:0000313" key="9">
    <source>
        <dbReference type="Proteomes" id="UP000252355"/>
    </source>
</evidence>
<comment type="caution">
    <text evidence="6">Lacks conserved residue(s) required for the propagation of feature annotation.</text>
</comment>
<feature type="binding site" evidence="6">
    <location>
        <position position="299"/>
    </location>
    <ligand>
        <name>Fe cation</name>
        <dbReference type="ChEBI" id="CHEBI:24875"/>
    </ligand>
</feature>
<accession>A0A367ZRV0</accession>
<dbReference type="Proteomes" id="UP000252355">
    <property type="component" value="Unassembled WGS sequence"/>
</dbReference>
<comment type="caution">
    <text evidence="8">The sequence shown here is derived from an EMBL/GenBank/DDBJ whole genome shotgun (WGS) entry which is preliminary data.</text>
</comment>
<feature type="binding site" evidence="6">
    <location>
        <position position="168"/>
    </location>
    <ligand>
        <name>substrate</name>
    </ligand>
</feature>
<evidence type="ECO:0000259" key="7">
    <source>
        <dbReference type="Pfam" id="PF00814"/>
    </source>
</evidence>
<feature type="binding site" evidence="6">
    <location>
        <begin position="135"/>
        <end position="139"/>
    </location>
    <ligand>
        <name>substrate</name>
    </ligand>
</feature>
<comment type="function">
    <text evidence="6">Required for the formation of a threonylcarbamoyl group on adenosine at position 37 (t(6)A37) in tRNAs that read codons beginning with adenine. Is involved in the transfer of the threonylcarbamoyl moiety of threonylcarbamoyl-AMP (TC-AMP) to the N6 group of A37, together with TsaE and TsaB. TsaD likely plays a direct catalytic role in this reaction.</text>
</comment>
<keyword evidence="6" id="KW-0408">Iron</keyword>
<keyword evidence="2 6" id="KW-0819">tRNA processing</keyword>
<dbReference type="Gene3D" id="3.30.420.40">
    <property type="match status" value="2"/>
</dbReference>
<evidence type="ECO:0000256" key="4">
    <source>
        <dbReference type="ARBA" id="ARBA00023315"/>
    </source>
</evidence>
<protein>
    <recommendedName>
        <fullName evidence="6">tRNA N6-adenosine threonylcarbamoyltransferase</fullName>
        <ecNumber evidence="6">2.3.1.234</ecNumber>
    </recommendedName>
    <alternativeName>
        <fullName evidence="6">N6-L-threonylcarbamoyladenine synthase</fullName>
        <shortName evidence="6">t(6)A synthase</shortName>
    </alternativeName>
    <alternativeName>
        <fullName evidence="6">t(6)A37 threonylcarbamoyladenosine biosynthesis protein TsaD</fullName>
    </alternativeName>
    <alternativeName>
        <fullName evidence="6">tRNA threonylcarbamoyladenosine biosynthesis protein TsaD</fullName>
    </alternativeName>
</protein>
<dbReference type="EC" id="2.3.1.234" evidence="6"/>
<keyword evidence="6" id="KW-0963">Cytoplasm</keyword>
<dbReference type="PANTHER" id="PTHR11735:SF6">
    <property type="entry name" value="TRNA N6-ADENOSINE THREONYLCARBAMOYLTRANSFERASE, MITOCHONDRIAL"/>
    <property type="match status" value="1"/>
</dbReference>
<dbReference type="NCBIfam" id="TIGR03723">
    <property type="entry name" value="T6A_TsaD_YgjD"/>
    <property type="match status" value="1"/>
</dbReference>
<gene>
    <name evidence="6" type="primary">tsaD</name>
    <name evidence="8" type="ORF">OZSIB_2752</name>
</gene>
<dbReference type="EMBL" id="QOQW01000004">
    <property type="protein sequence ID" value="RCK80864.1"/>
    <property type="molecule type" value="Genomic_DNA"/>
</dbReference>
<dbReference type="Pfam" id="PF00814">
    <property type="entry name" value="TsaD"/>
    <property type="match status" value="1"/>
</dbReference>
<sequence length="337" mass="34930">MITLGIESSCDDTSIALVEDGWRVRASLISSQIEVHRRFGGVVPEVAARKHYEAILPVLREALGTAGLGLGDLGQIACTVGPGLLGPLLVGLSTAKGLALALELPFIPVHHLEAHLAAAFLAREQEPAYPYVGLIVSGGHATLVLATGPRQFTTLGRTADDAPGELLDKIARHLGLGYPGGPVIQKTGAGGDPARYPLPRPLAGRGYGFSFSGLKTAVLHVVRDEGDRLVLPDLCASLQAAVRDTLCGKLEAALVETGVRRAVVAGGVAANAVLRAGLDELAGRRAIDLLIPPIALCTDNAAMVAAQGFHTASLSGPDPWRANACADWAMGDPFPVL</sequence>
<dbReference type="HAMAP" id="MF_01445">
    <property type="entry name" value="TsaD"/>
    <property type="match status" value="1"/>
</dbReference>
<evidence type="ECO:0000256" key="6">
    <source>
        <dbReference type="HAMAP-Rule" id="MF_01445"/>
    </source>
</evidence>
<reference evidence="8 9" key="1">
    <citation type="submission" date="2018-05" db="EMBL/GenBank/DDBJ databases">
        <title>A metagenomic window into the 2 km-deep terrestrial subsurface aquifer revealed taxonomically and functionally diverse microbial community comprising novel uncultured bacterial lineages.</title>
        <authorList>
            <person name="Kadnikov V.V."/>
            <person name="Mardanov A.V."/>
            <person name="Beletsky A.V."/>
            <person name="Banks D."/>
            <person name="Pimenov N.V."/>
            <person name="Frank Y.A."/>
            <person name="Karnachuk O.V."/>
            <person name="Ravin N.V."/>
        </authorList>
    </citation>
    <scope>NUCLEOTIDE SEQUENCE [LARGE SCALE GENOMIC DNA]</scope>
    <source>
        <strain evidence="8">BY5</strain>
    </source>
</reference>
<evidence type="ECO:0000256" key="3">
    <source>
        <dbReference type="ARBA" id="ARBA00022723"/>
    </source>
</evidence>
<comment type="similarity">
    <text evidence="6">Belongs to the KAE1 / TsaD family.</text>
</comment>
<evidence type="ECO:0000256" key="2">
    <source>
        <dbReference type="ARBA" id="ARBA00022694"/>
    </source>
</evidence>
<dbReference type="GO" id="GO:0061711">
    <property type="term" value="F:tRNA N(6)-L-threonylcarbamoyladenine synthase activity"/>
    <property type="evidence" value="ECO:0007669"/>
    <property type="project" value="UniProtKB-EC"/>
</dbReference>
<keyword evidence="1 6" id="KW-0808">Transferase</keyword>
<proteinExistence type="inferred from homology"/>
<dbReference type="FunFam" id="3.30.420.40:FF:000012">
    <property type="entry name" value="tRNA N6-adenosine threonylcarbamoyltransferase"/>
    <property type="match status" value="1"/>
</dbReference>
<dbReference type="AlphaFoldDB" id="A0A367ZRV0"/>
<comment type="cofactor">
    <cofactor evidence="6">
        <name>Fe(2+)</name>
        <dbReference type="ChEBI" id="CHEBI:29033"/>
    </cofactor>
    <text evidence="6">Binds 1 Fe(2+) ion per subunit.</text>
</comment>
<dbReference type="InterPro" id="IPR043129">
    <property type="entry name" value="ATPase_NBD"/>
</dbReference>
<keyword evidence="4 6" id="KW-0012">Acyltransferase</keyword>
<dbReference type="SUPFAM" id="SSF53067">
    <property type="entry name" value="Actin-like ATPase domain"/>
    <property type="match status" value="1"/>
</dbReference>
<feature type="binding site" evidence="6">
    <location>
        <position position="271"/>
    </location>
    <ligand>
        <name>substrate</name>
    </ligand>
</feature>
<feature type="binding site" evidence="6">
    <location>
        <position position="111"/>
    </location>
    <ligand>
        <name>Fe cation</name>
        <dbReference type="ChEBI" id="CHEBI:24875"/>
    </ligand>
</feature>
<keyword evidence="3 6" id="KW-0479">Metal-binding</keyword>
<dbReference type="GO" id="GO:0005737">
    <property type="term" value="C:cytoplasm"/>
    <property type="evidence" value="ECO:0007669"/>
    <property type="project" value="UniProtKB-SubCell"/>
</dbReference>
<dbReference type="NCBIfam" id="TIGR00329">
    <property type="entry name" value="gcp_kae1"/>
    <property type="match status" value="1"/>
</dbReference>
<evidence type="ECO:0000256" key="5">
    <source>
        <dbReference type="ARBA" id="ARBA00048117"/>
    </source>
</evidence>
<dbReference type="GO" id="GO:0002949">
    <property type="term" value="P:tRNA threonylcarbamoyladenosine modification"/>
    <property type="evidence" value="ECO:0007669"/>
    <property type="project" value="UniProtKB-UniRule"/>
</dbReference>
<dbReference type="PRINTS" id="PR00789">
    <property type="entry name" value="OSIALOPTASE"/>
</dbReference>
<evidence type="ECO:0000256" key="1">
    <source>
        <dbReference type="ARBA" id="ARBA00022679"/>
    </source>
</evidence>
<feature type="binding site" evidence="6">
    <location>
        <position position="115"/>
    </location>
    <ligand>
        <name>Fe cation</name>
        <dbReference type="ChEBI" id="CHEBI:24875"/>
    </ligand>
</feature>
<evidence type="ECO:0000313" key="8">
    <source>
        <dbReference type="EMBL" id="RCK80864.1"/>
    </source>
</evidence>